<accession>A0A212K677</accession>
<dbReference type="EMBL" id="FLUQ01000003">
    <property type="protein sequence ID" value="SBW07176.1"/>
    <property type="molecule type" value="Genomic_DNA"/>
</dbReference>
<name>A0A212K677_9DELT</name>
<sequence>MCSWRLLVPFDVAGMPRGRAGEITKGSAGRGVLECIYKTNYDYRGNKKLVWAKMRHFFLTLCNFPAMARNGFDSLRFSGTPPSGRTLLWCMAPTEEAA</sequence>
<dbReference type="AlphaFoldDB" id="A0A212K677"/>
<protein>
    <submittedName>
        <fullName evidence="1">Uncharacterized protein</fullName>
    </submittedName>
</protein>
<evidence type="ECO:0000313" key="1">
    <source>
        <dbReference type="EMBL" id="SBW07176.1"/>
    </source>
</evidence>
<gene>
    <name evidence="1" type="ORF">KL86DPRO_30011</name>
</gene>
<reference evidence="1" key="1">
    <citation type="submission" date="2016-04" db="EMBL/GenBank/DDBJ databases">
        <authorList>
            <person name="Evans L.H."/>
            <person name="Alamgir A."/>
            <person name="Owens N."/>
            <person name="Weber N.D."/>
            <person name="Virtaneva K."/>
            <person name="Barbian K."/>
            <person name="Babar A."/>
            <person name="Rosenke K."/>
        </authorList>
    </citation>
    <scope>NUCLEOTIDE SEQUENCE</scope>
    <source>
        <strain evidence="1">86</strain>
    </source>
</reference>
<proteinExistence type="predicted"/>
<organism evidence="1">
    <name type="scientific">uncultured delta proteobacterium</name>
    <dbReference type="NCBI Taxonomy" id="34034"/>
    <lineage>
        <taxon>Bacteria</taxon>
        <taxon>Deltaproteobacteria</taxon>
        <taxon>environmental samples</taxon>
    </lineage>
</organism>